<evidence type="ECO:0000256" key="1">
    <source>
        <dbReference type="SAM" id="MobiDB-lite"/>
    </source>
</evidence>
<dbReference type="Gene3D" id="1.10.1200.80">
    <property type="entry name" value="Putative flavin oxidoreducatase, domain 2"/>
    <property type="match status" value="1"/>
</dbReference>
<accession>A0ABQ2RYW4</accession>
<sequence length="384" mass="40835">MPVCPSVPRARRTPVNAAAGGIQRRFTLRGKGVRYPAGMTGFTPTPGFYAARLARPGAVLAPMAGYSDAPLRQLAAEQGALWTVSEMISARGLMGGGDTEKLNLGRPYPGEQERVVQLFGAESDVLAAAVARAEAWFAPAAIDLNMGCPVPKIRGKGGACLLQTPEVAYELVSAMRQATSLDVSAKIRLGWDHDRSVEVAQGLEAAGAALITVHGRTSAQRYTGQADWDAIARVAASVRVPVVGSGDILTPAQARERQRTGVAAVMIGRGAVGNPWIFRALASGQDELPGAQDRARTALRHAELQTRFYDDDTGRLTLRPLRKVLPKYLPDYPELRDELVQVVTVEDVRRVLRPLLEGDAPSGNAAGDPAGMTDSPNGYTVGHS</sequence>
<keyword evidence="4" id="KW-1185">Reference proteome</keyword>
<dbReference type="InterPro" id="IPR024036">
    <property type="entry name" value="tRNA-dHydroUridine_Synthase_C"/>
</dbReference>
<feature type="domain" description="DUS-like FMN-binding" evidence="2">
    <location>
        <begin position="60"/>
        <end position="348"/>
    </location>
</feature>
<feature type="region of interest" description="Disordered" evidence="1">
    <location>
        <begin position="357"/>
        <end position="384"/>
    </location>
</feature>
<proteinExistence type="predicted"/>
<evidence type="ECO:0000313" key="4">
    <source>
        <dbReference type="Proteomes" id="UP000634308"/>
    </source>
</evidence>
<dbReference type="Gene3D" id="3.20.20.70">
    <property type="entry name" value="Aldolase class I"/>
    <property type="match status" value="1"/>
</dbReference>
<reference evidence="4" key="1">
    <citation type="journal article" date="2019" name="Int. J. Syst. Evol. Microbiol.">
        <title>The Global Catalogue of Microorganisms (GCM) 10K type strain sequencing project: providing services to taxonomists for standard genome sequencing and annotation.</title>
        <authorList>
            <consortium name="The Broad Institute Genomics Platform"/>
            <consortium name="The Broad Institute Genome Sequencing Center for Infectious Disease"/>
            <person name="Wu L."/>
            <person name="Ma J."/>
        </authorList>
    </citation>
    <scope>NUCLEOTIDE SEQUENCE [LARGE SCALE GENOMIC DNA]</scope>
    <source>
        <strain evidence="4">JCM 31404</strain>
    </source>
</reference>
<gene>
    <name evidence="3" type="ORF">GCM10008959_35760</name>
</gene>
<dbReference type="InterPro" id="IPR013785">
    <property type="entry name" value="Aldolase_TIM"/>
</dbReference>
<protein>
    <submittedName>
        <fullName evidence="3">NifR3 protein</fullName>
    </submittedName>
</protein>
<comment type="caution">
    <text evidence="3">The sequence shown here is derived from an EMBL/GenBank/DDBJ whole genome shotgun (WGS) entry which is preliminary data.</text>
</comment>
<feature type="compositionally biased region" description="Polar residues" evidence="1">
    <location>
        <begin position="374"/>
        <end position="384"/>
    </location>
</feature>
<evidence type="ECO:0000313" key="3">
    <source>
        <dbReference type="EMBL" id="GGR70874.1"/>
    </source>
</evidence>
<dbReference type="PANTHER" id="PTHR45846:SF1">
    <property type="entry name" value="TRNA-DIHYDROURIDINE(47) SYNTHASE [NAD(P)(+)]-LIKE"/>
    <property type="match status" value="1"/>
</dbReference>
<dbReference type="InterPro" id="IPR035587">
    <property type="entry name" value="DUS-like_FMN-bd"/>
</dbReference>
<dbReference type="Pfam" id="PF01207">
    <property type="entry name" value="Dus"/>
    <property type="match status" value="1"/>
</dbReference>
<evidence type="ECO:0000259" key="2">
    <source>
        <dbReference type="Pfam" id="PF01207"/>
    </source>
</evidence>
<name>A0ABQ2RYW4_9DEIO</name>
<dbReference type="CDD" id="cd02801">
    <property type="entry name" value="DUS_like_FMN"/>
    <property type="match status" value="1"/>
</dbReference>
<dbReference type="EMBL" id="BMQM01000034">
    <property type="protein sequence ID" value="GGR70874.1"/>
    <property type="molecule type" value="Genomic_DNA"/>
</dbReference>
<dbReference type="Proteomes" id="UP000634308">
    <property type="component" value="Unassembled WGS sequence"/>
</dbReference>
<dbReference type="PANTHER" id="PTHR45846">
    <property type="entry name" value="TRNA-DIHYDROURIDINE(47) SYNTHASE [NAD(P)(+)]-LIKE"/>
    <property type="match status" value="1"/>
</dbReference>
<dbReference type="SUPFAM" id="SSF51395">
    <property type="entry name" value="FMN-linked oxidoreductases"/>
    <property type="match status" value="1"/>
</dbReference>
<organism evidence="3 4">
    <name type="scientific">Deinococcus seoulensis</name>
    <dbReference type="NCBI Taxonomy" id="1837379"/>
    <lineage>
        <taxon>Bacteria</taxon>
        <taxon>Thermotogati</taxon>
        <taxon>Deinococcota</taxon>
        <taxon>Deinococci</taxon>
        <taxon>Deinococcales</taxon>
        <taxon>Deinococcaceae</taxon>
        <taxon>Deinococcus</taxon>
    </lineage>
</organism>